<evidence type="ECO:0000256" key="2">
    <source>
        <dbReference type="ARBA" id="ARBA00012729"/>
    </source>
</evidence>
<dbReference type="Ensembl" id="ENSCINT00000019573.3">
    <property type="protein sequence ID" value="ENSCINP00000019573.3"/>
    <property type="gene ID" value="ENSCING00000009631.3"/>
</dbReference>
<dbReference type="InterPro" id="IPR036508">
    <property type="entry name" value="Chitin-bd_dom_sf"/>
</dbReference>
<dbReference type="PROSITE" id="PS50835">
    <property type="entry name" value="IG_LIKE"/>
    <property type="match status" value="1"/>
</dbReference>
<dbReference type="InterPro" id="IPR013783">
    <property type="entry name" value="Ig-like_fold"/>
</dbReference>
<dbReference type="GeneTree" id="ENSGT00390000002043"/>
<accession>F6ZUA8</accession>
<protein>
    <recommendedName>
        <fullName evidence="2">chitinase</fullName>
        <ecNumber evidence="2">3.2.1.14</ecNumber>
    </recommendedName>
</protein>
<keyword evidence="4" id="KW-0732">Signal</keyword>
<dbReference type="HOGENOM" id="CLU_846024_0_0_1"/>
<evidence type="ECO:0000256" key="1">
    <source>
        <dbReference type="ARBA" id="ARBA00000822"/>
    </source>
</evidence>
<dbReference type="SUPFAM" id="SSF57625">
    <property type="entry name" value="Invertebrate chitin-binding proteins"/>
    <property type="match status" value="1"/>
</dbReference>
<evidence type="ECO:0000313" key="11">
    <source>
        <dbReference type="Ensembl" id="ENSCINP00000019573.3"/>
    </source>
</evidence>
<evidence type="ECO:0000256" key="8">
    <source>
        <dbReference type="ARBA" id="ARBA00023180"/>
    </source>
</evidence>
<dbReference type="SUPFAM" id="SSF48726">
    <property type="entry name" value="Immunoglobulin"/>
    <property type="match status" value="2"/>
</dbReference>
<evidence type="ECO:0000256" key="6">
    <source>
        <dbReference type="ARBA" id="ARBA00023024"/>
    </source>
</evidence>
<reference evidence="12" key="1">
    <citation type="journal article" date="2002" name="Science">
        <title>The draft genome of Ciona intestinalis: insights into chordate and vertebrate origins.</title>
        <authorList>
            <person name="Dehal P."/>
            <person name="Satou Y."/>
            <person name="Campbell R.K."/>
            <person name="Chapman J."/>
            <person name="Degnan B."/>
            <person name="De Tomaso A."/>
            <person name="Davidson B."/>
            <person name="Di Gregorio A."/>
            <person name="Gelpke M."/>
            <person name="Goodstein D.M."/>
            <person name="Harafuji N."/>
            <person name="Hastings K.E."/>
            <person name="Ho I."/>
            <person name="Hotta K."/>
            <person name="Huang W."/>
            <person name="Kawashima T."/>
            <person name="Lemaire P."/>
            <person name="Martinez D."/>
            <person name="Meinertzhagen I.A."/>
            <person name="Necula S."/>
            <person name="Nonaka M."/>
            <person name="Putnam N."/>
            <person name="Rash S."/>
            <person name="Saiga H."/>
            <person name="Satake M."/>
            <person name="Terry A."/>
            <person name="Yamada L."/>
            <person name="Wang H.G."/>
            <person name="Awazu S."/>
            <person name="Azumi K."/>
            <person name="Boore J."/>
            <person name="Branno M."/>
            <person name="Chin-Bow S."/>
            <person name="DeSantis R."/>
            <person name="Doyle S."/>
            <person name="Francino P."/>
            <person name="Keys D.N."/>
            <person name="Haga S."/>
            <person name="Hayashi H."/>
            <person name="Hino K."/>
            <person name="Imai K.S."/>
            <person name="Inaba K."/>
            <person name="Kano S."/>
            <person name="Kobayashi K."/>
            <person name="Kobayashi M."/>
            <person name="Lee B.I."/>
            <person name="Makabe K.W."/>
            <person name="Manohar C."/>
            <person name="Matassi G."/>
            <person name="Medina M."/>
            <person name="Mochizuki Y."/>
            <person name="Mount S."/>
            <person name="Morishita T."/>
            <person name="Miura S."/>
            <person name="Nakayama A."/>
            <person name="Nishizaka S."/>
            <person name="Nomoto H."/>
            <person name="Ohta F."/>
            <person name="Oishi K."/>
            <person name="Rigoutsos I."/>
            <person name="Sano M."/>
            <person name="Sasaki A."/>
            <person name="Sasakura Y."/>
            <person name="Shoguchi E."/>
            <person name="Shin-i T."/>
            <person name="Spagnuolo A."/>
            <person name="Stainier D."/>
            <person name="Suzuki M.M."/>
            <person name="Tassy O."/>
            <person name="Takatori N."/>
            <person name="Tokuoka M."/>
            <person name="Yagi K."/>
            <person name="Yoshizaki F."/>
            <person name="Wada S."/>
            <person name="Zhang C."/>
            <person name="Hyatt P.D."/>
            <person name="Larimer F."/>
            <person name="Detter C."/>
            <person name="Doggett N."/>
            <person name="Glavina T."/>
            <person name="Hawkins T."/>
            <person name="Richardson P."/>
            <person name="Lucas S."/>
            <person name="Kohara Y."/>
            <person name="Levine M."/>
            <person name="Satoh N."/>
            <person name="Rokhsar D.S."/>
        </authorList>
    </citation>
    <scope>NUCLEOTIDE SEQUENCE [LARGE SCALE GENOMIC DNA]</scope>
</reference>
<reference evidence="11" key="3">
    <citation type="submission" date="2025-08" db="UniProtKB">
        <authorList>
            <consortium name="Ensembl"/>
        </authorList>
    </citation>
    <scope>IDENTIFICATION</scope>
</reference>
<feature type="domain" description="Chitin-binding type-2" evidence="10">
    <location>
        <begin position="265"/>
        <end position="326"/>
    </location>
</feature>
<proteinExistence type="predicted"/>
<dbReference type="SMART" id="SM00409">
    <property type="entry name" value="IG"/>
    <property type="match status" value="2"/>
</dbReference>
<dbReference type="GO" id="GO:0006032">
    <property type="term" value="P:chitin catabolic process"/>
    <property type="evidence" value="ECO:0007669"/>
    <property type="project" value="UniProtKB-KW"/>
</dbReference>
<reference evidence="11" key="2">
    <citation type="journal article" date="2008" name="Genome Biol.">
        <title>Improved genome assembly and evidence-based global gene model set for the chordate Ciona intestinalis: new insight into intron and operon populations.</title>
        <authorList>
            <person name="Satou Y."/>
            <person name="Mineta K."/>
            <person name="Ogasawara M."/>
            <person name="Sasakura Y."/>
            <person name="Shoguchi E."/>
            <person name="Ueno K."/>
            <person name="Yamada L."/>
            <person name="Matsumoto J."/>
            <person name="Wasserscheid J."/>
            <person name="Dewar K."/>
            <person name="Wiley G.B."/>
            <person name="Macmil S.L."/>
            <person name="Roe B.A."/>
            <person name="Zeller R.W."/>
            <person name="Hastings K.E."/>
            <person name="Lemaire P."/>
            <person name="Lindquist E."/>
            <person name="Endo T."/>
            <person name="Hotta K."/>
            <person name="Inaba K."/>
        </authorList>
    </citation>
    <scope>NUCLEOTIDE SEQUENCE [LARGE SCALE GENOMIC DNA]</scope>
    <source>
        <strain evidence="11">wild type</strain>
    </source>
</reference>
<evidence type="ECO:0000256" key="7">
    <source>
        <dbReference type="ARBA" id="ARBA00023157"/>
    </source>
</evidence>
<dbReference type="InParanoid" id="F6ZUA8"/>
<keyword evidence="6" id="KW-0119">Carbohydrate metabolism</keyword>
<dbReference type="InterPro" id="IPR007110">
    <property type="entry name" value="Ig-like_dom"/>
</dbReference>
<name>F6ZUA8_CIOIN</name>
<evidence type="ECO:0000256" key="4">
    <source>
        <dbReference type="ARBA" id="ARBA00022729"/>
    </source>
</evidence>
<keyword evidence="12" id="KW-1185">Reference proteome</keyword>
<organism evidence="11 12">
    <name type="scientific">Ciona intestinalis</name>
    <name type="common">Transparent sea squirt</name>
    <name type="synonym">Ascidia intestinalis</name>
    <dbReference type="NCBI Taxonomy" id="7719"/>
    <lineage>
        <taxon>Eukaryota</taxon>
        <taxon>Metazoa</taxon>
        <taxon>Chordata</taxon>
        <taxon>Tunicata</taxon>
        <taxon>Ascidiacea</taxon>
        <taxon>Phlebobranchia</taxon>
        <taxon>Cionidae</taxon>
        <taxon>Ciona</taxon>
    </lineage>
</organism>
<feature type="domain" description="Ig-like" evidence="9">
    <location>
        <begin position="8"/>
        <end position="128"/>
    </location>
</feature>
<dbReference type="InterPro" id="IPR051940">
    <property type="entry name" value="Chitin_bind-dev_reg"/>
</dbReference>
<dbReference type="PANTHER" id="PTHR23301">
    <property type="entry name" value="CHITIN BINDING PERITROPHIN-A"/>
    <property type="match status" value="1"/>
</dbReference>
<dbReference type="EMBL" id="EAAA01002075">
    <property type="status" value="NOT_ANNOTATED_CDS"/>
    <property type="molecule type" value="Genomic_DNA"/>
</dbReference>
<evidence type="ECO:0000256" key="5">
    <source>
        <dbReference type="ARBA" id="ARBA00022737"/>
    </source>
</evidence>
<evidence type="ECO:0000256" key="3">
    <source>
        <dbReference type="ARBA" id="ARBA00022669"/>
    </source>
</evidence>
<reference evidence="11" key="4">
    <citation type="submission" date="2025-09" db="UniProtKB">
        <authorList>
            <consortium name="Ensembl"/>
        </authorList>
    </citation>
    <scope>IDENTIFICATION</scope>
</reference>
<keyword evidence="7" id="KW-1015">Disulfide bond</keyword>
<dbReference type="InterPro" id="IPR002557">
    <property type="entry name" value="Chitin-bd_dom"/>
</dbReference>
<dbReference type="OMA" id="WIKGVSV"/>
<dbReference type="SMART" id="SM00494">
    <property type="entry name" value="ChtBD2"/>
    <property type="match status" value="1"/>
</dbReference>
<dbReference type="PANTHER" id="PTHR23301:SF0">
    <property type="entry name" value="CHITIN-BINDING TYPE-2 DOMAIN-CONTAINING PROTEIN-RELATED"/>
    <property type="match status" value="1"/>
</dbReference>
<dbReference type="Gene3D" id="2.170.140.10">
    <property type="entry name" value="Chitin binding domain"/>
    <property type="match status" value="1"/>
</dbReference>
<dbReference type="InterPro" id="IPR003599">
    <property type="entry name" value="Ig_sub"/>
</dbReference>
<keyword evidence="6" id="KW-0624">Polysaccharide degradation</keyword>
<evidence type="ECO:0000259" key="10">
    <source>
        <dbReference type="PROSITE" id="PS50940"/>
    </source>
</evidence>
<keyword evidence="6" id="KW-0146">Chitin degradation</keyword>
<dbReference type="Pfam" id="PF01607">
    <property type="entry name" value="CBM_14"/>
    <property type="match status" value="1"/>
</dbReference>
<dbReference type="Gene3D" id="2.60.40.10">
    <property type="entry name" value="Immunoglobulins"/>
    <property type="match status" value="2"/>
</dbReference>
<dbReference type="AlphaFoldDB" id="F6ZUA8"/>
<dbReference type="GO" id="GO:0008061">
    <property type="term" value="F:chitin binding"/>
    <property type="evidence" value="ECO:0007669"/>
    <property type="project" value="UniProtKB-KW"/>
</dbReference>
<keyword evidence="5" id="KW-0677">Repeat</keyword>
<sequence>HWHGTIVTTVTVNSYATYASSGNAVTLPCSYTMEPNEDQPPIIYWIKGVSVDDSNAEVIFKGFRYWNETLGEYRQFFGDYYGRASVADLKEPSIQLNYVTSQDEGRYWCMVAEWSGRQQEGTDADGLALMVDGQKDYATSFKTDASVTVSVGDSATLSCAGDTTFDTVTWYEGPFHLPDSENFTYTEIGTYSKIGTFDLNSQQVEMEAGFTEMFIDLFLSLHIPTTDMENAGRNRYWCEVSLSTASNVELETDRSSVLLVVQSPPFDCAGKAPGLYPDPDDCSMYYECVAGNPLTYHRSCGYDGLVFDAANNYCDWAANVAPPCGTSSN</sequence>
<dbReference type="GO" id="GO:0008843">
    <property type="term" value="F:endochitinase activity"/>
    <property type="evidence" value="ECO:0007669"/>
    <property type="project" value="UniProtKB-EC"/>
</dbReference>
<comment type="catalytic activity">
    <reaction evidence="1">
        <text>Random endo-hydrolysis of N-acetyl-beta-D-glucosaminide (1-&gt;4)-beta-linkages in chitin and chitodextrins.</text>
        <dbReference type="EC" id="3.2.1.14"/>
    </reaction>
</comment>
<keyword evidence="3" id="KW-0147">Chitin-binding</keyword>
<keyword evidence="8" id="KW-0325">Glycoprotein</keyword>
<dbReference type="InterPro" id="IPR036179">
    <property type="entry name" value="Ig-like_dom_sf"/>
</dbReference>
<dbReference type="Pfam" id="PF00047">
    <property type="entry name" value="ig"/>
    <property type="match status" value="2"/>
</dbReference>
<dbReference type="EC" id="3.2.1.14" evidence="2"/>
<dbReference type="Proteomes" id="UP000008144">
    <property type="component" value="Chromosome 5"/>
</dbReference>
<dbReference type="GO" id="GO:0005576">
    <property type="term" value="C:extracellular region"/>
    <property type="evidence" value="ECO:0007669"/>
    <property type="project" value="InterPro"/>
</dbReference>
<dbReference type="InterPro" id="IPR013151">
    <property type="entry name" value="Immunoglobulin_dom"/>
</dbReference>
<evidence type="ECO:0000313" key="12">
    <source>
        <dbReference type="Proteomes" id="UP000008144"/>
    </source>
</evidence>
<evidence type="ECO:0000259" key="9">
    <source>
        <dbReference type="PROSITE" id="PS50835"/>
    </source>
</evidence>
<dbReference type="PROSITE" id="PS50940">
    <property type="entry name" value="CHIT_BIND_II"/>
    <property type="match status" value="1"/>
</dbReference>